<gene>
    <name evidence="1" type="ORF">TraAM80_03166</name>
</gene>
<dbReference type="AlphaFoldDB" id="A0A3R7ML15"/>
<comment type="caution">
    <text evidence="1">The sequence shown here is derived from an EMBL/GenBank/DDBJ whole genome shotgun (WGS) entry which is preliminary data.</text>
</comment>
<dbReference type="OrthoDB" id="258593at2759"/>
<dbReference type="Proteomes" id="UP000283634">
    <property type="component" value="Unassembled WGS sequence"/>
</dbReference>
<sequence>MSRAILLHVDVLRGRNYPQTEDDPCACSTRVRIFLFKSDLQEALSDVFTTGLQENSNAPFYNAGVDFELPMGLEKALLVLEVEEVTRQTEPYIMFYGVQQVSFASKGKFEEVVVLTSTNPLEKPEKAAQEAMQAAESAMQCPVLSIRYNVVRQKSVEEVKDVHADVELLTSPTLTGSCCIIPKDSQYVWVNLISDSRWVDAFHHVLVSEWKDRAPLVCNAAAAESSVNGSTKSAAATKPLPRSTPVDDVRSIGDVIMKRWCCLRSHEVLTRLRLCAEAFNNGEKSFNFTRERELSYRLQRKERICLLQELARASLCKMGVSELRDTLDHLWIFFSTGIKHDPAGTRVLTYETRKKIREAGFDCHDRAVLHSSILNLLIPSLTVGQCNDFAAADMNDTAAVENNSAAKPASAIRVDQNNAMSALAAEVAFAMALIEYIGALLDTLTETELLAALKAFEPAVVNAHQRIKADAKEELKRARGRLMTQPQRELKPYVPGEGIKIDHLDVLGRRKKSIHLR</sequence>
<accession>A0A3R7ML15</accession>
<name>A0A3R7ML15_TRYRA</name>
<dbReference type="EMBL" id="MKGL01000079">
    <property type="protein sequence ID" value="RNF07792.1"/>
    <property type="molecule type" value="Genomic_DNA"/>
</dbReference>
<evidence type="ECO:0008006" key="3">
    <source>
        <dbReference type="Google" id="ProtNLM"/>
    </source>
</evidence>
<organism evidence="1 2">
    <name type="scientific">Trypanosoma rangeli</name>
    <dbReference type="NCBI Taxonomy" id="5698"/>
    <lineage>
        <taxon>Eukaryota</taxon>
        <taxon>Discoba</taxon>
        <taxon>Euglenozoa</taxon>
        <taxon>Kinetoplastea</taxon>
        <taxon>Metakinetoplastina</taxon>
        <taxon>Trypanosomatida</taxon>
        <taxon>Trypanosomatidae</taxon>
        <taxon>Trypanosoma</taxon>
        <taxon>Herpetosoma</taxon>
    </lineage>
</organism>
<protein>
    <recommendedName>
        <fullName evidence="3">C2 domain-containing protein</fullName>
    </recommendedName>
</protein>
<dbReference type="OMA" id="TNKKERC"/>
<dbReference type="RefSeq" id="XP_029240039.1">
    <property type="nucleotide sequence ID" value="XM_029380145.1"/>
</dbReference>
<keyword evidence="2" id="KW-1185">Reference proteome</keyword>
<dbReference type="VEuPathDB" id="TriTrypDB:TRSC58_00835"/>
<evidence type="ECO:0000313" key="1">
    <source>
        <dbReference type="EMBL" id="RNF07792.1"/>
    </source>
</evidence>
<dbReference type="GeneID" id="40327099"/>
<evidence type="ECO:0000313" key="2">
    <source>
        <dbReference type="Proteomes" id="UP000283634"/>
    </source>
</evidence>
<reference evidence="1 2" key="1">
    <citation type="journal article" date="2018" name="BMC Genomics">
        <title>Genomic comparison of Trypanosoma conorhini and Trypanosoma rangeli to Trypanosoma cruzi strains of high and low virulence.</title>
        <authorList>
            <person name="Bradwell K.R."/>
            <person name="Koparde V.N."/>
            <person name="Matveyev A.V."/>
            <person name="Serrano M.G."/>
            <person name="Alves J.M."/>
            <person name="Parikh H."/>
            <person name="Huang B."/>
            <person name="Lee V."/>
            <person name="Espinosa-Alvarez O."/>
            <person name="Ortiz P.A."/>
            <person name="Costa-Martins A.G."/>
            <person name="Teixeira M.M."/>
            <person name="Buck G.A."/>
        </authorList>
    </citation>
    <scope>NUCLEOTIDE SEQUENCE [LARGE SCALE GENOMIC DNA]</scope>
    <source>
        <strain evidence="1 2">AM80</strain>
    </source>
</reference>
<proteinExistence type="predicted"/>